<accession>A0A4S4BEU3</accession>
<dbReference type="EMBL" id="SSOB01000073">
    <property type="protein sequence ID" value="THF72709.1"/>
    <property type="molecule type" value="Genomic_DNA"/>
</dbReference>
<organism evidence="1 2">
    <name type="scientific">Cohnella fermenti</name>
    <dbReference type="NCBI Taxonomy" id="2565925"/>
    <lineage>
        <taxon>Bacteria</taxon>
        <taxon>Bacillati</taxon>
        <taxon>Bacillota</taxon>
        <taxon>Bacilli</taxon>
        <taxon>Bacillales</taxon>
        <taxon>Paenibacillaceae</taxon>
        <taxon>Cohnella</taxon>
    </lineage>
</organism>
<evidence type="ECO:0008006" key="3">
    <source>
        <dbReference type="Google" id="ProtNLM"/>
    </source>
</evidence>
<evidence type="ECO:0000313" key="1">
    <source>
        <dbReference type="EMBL" id="THF72709.1"/>
    </source>
</evidence>
<gene>
    <name evidence="1" type="ORF">E6C55_32200</name>
</gene>
<proteinExistence type="predicted"/>
<keyword evidence="2" id="KW-1185">Reference proteome</keyword>
<dbReference type="AlphaFoldDB" id="A0A4S4BEU3"/>
<protein>
    <recommendedName>
        <fullName evidence="3">GNAT family N-acetyltransferase</fullName>
    </recommendedName>
</protein>
<reference evidence="1 2" key="1">
    <citation type="submission" date="2019-04" db="EMBL/GenBank/DDBJ databases">
        <title>Cohnella sp. nov. isolated from preserved vegetables.</title>
        <authorList>
            <person name="Lin S.-Y."/>
            <person name="Hung M.-H."/>
            <person name="Young C.-C."/>
        </authorList>
    </citation>
    <scope>NUCLEOTIDE SEQUENCE [LARGE SCALE GENOMIC DNA]</scope>
    <source>
        <strain evidence="1 2">CC-MHH1044</strain>
    </source>
</reference>
<comment type="caution">
    <text evidence="1">The sequence shown here is derived from an EMBL/GenBank/DDBJ whole genome shotgun (WGS) entry which is preliminary data.</text>
</comment>
<dbReference type="RefSeq" id="WP_136373943.1">
    <property type="nucleotide sequence ID" value="NZ_SSOB01000073.1"/>
</dbReference>
<evidence type="ECO:0000313" key="2">
    <source>
        <dbReference type="Proteomes" id="UP000310636"/>
    </source>
</evidence>
<sequence>MTITHSRCLTDNELARASLFFFDHRRDVHRSYDTIGTVGILYDSMTSGHLIQSMDKEDGIVGLTLYRLKPGADGDGDVIFIEIAVSDHKRRRSRMFVRGLGYLLELFEREHPRTRRVEFAAYSSDRYLCGLYAKFAEPAGTREDSHGEMTVFRSTIDEIRGRLLRFRRAGH</sequence>
<dbReference type="Proteomes" id="UP000310636">
    <property type="component" value="Unassembled WGS sequence"/>
</dbReference>
<dbReference type="OrthoDB" id="2968015at2"/>
<name>A0A4S4BEU3_9BACL</name>